<keyword evidence="2" id="KW-1185">Reference proteome</keyword>
<name>A0ABR4LKF2_9EURO</name>
<dbReference type="RefSeq" id="XP_070883955.1">
    <property type="nucleotide sequence ID" value="XM_071033402.1"/>
</dbReference>
<comment type="caution">
    <text evidence="1">The sequence shown here is derived from an EMBL/GenBank/DDBJ whole genome shotgun (WGS) entry which is preliminary data.</text>
</comment>
<proteinExistence type="predicted"/>
<accession>A0ABR4LKF2</accession>
<protein>
    <submittedName>
        <fullName evidence="1">Uncharacterized protein</fullName>
    </submittedName>
</protein>
<dbReference type="Proteomes" id="UP001610432">
    <property type="component" value="Unassembled WGS sequence"/>
</dbReference>
<evidence type="ECO:0000313" key="1">
    <source>
        <dbReference type="EMBL" id="KAL2864976.1"/>
    </source>
</evidence>
<organism evidence="1 2">
    <name type="scientific">Aspergillus lucknowensis</name>
    <dbReference type="NCBI Taxonomy" id="176173"/>
    <lineage>
        <taxon>Eukaryota</taxon>
        <taxon>Fungi</taxon>
        <taxon>Dikarya</taxon>
        <taxon>Ascomycota</taxon>
        <taxon>Pezizomycotina</taxon>
        <taxon>Eurotiomycetes</taxon>
        <taxon>Eurotiomycetidae</taxon>
        <taxon>Eurotiales</taxon>
        <taxon>Aspergillaceae</taxon>
        <taxon>Aspergillus</taxon>
        <taxon>Aspergillus subgen. Nidulantes</taxon>
    </lineage>
</organism>
<reference evidence="1 2" key="1">
    <citation type="submission" date="2024-07" db="EMBL/GenBank/DDBJ databases">
        <title>Section-level genome sequencing and comparative genomics of Aspergillus sections Usti and Cavernicolus.</title>
        <authorList>
            <consortium name="Lawrence Berkeley National Laboratory"/>
            <person name="Nybo J.L."/>
            <person name="Vesth T.C."/>
            <person name="Theobald S."/>
            <person name="Frisvad J.C."/>
            <person name="Larsen T.O."/>
            <person name="Kjaerboelling I."/>
            <person name="Rothschild-Mancinelli K."/>
            <person name="Lyhne E.K."/>
            <person name="Kogle M.E."/>
            <person name="Barry K."/>
            <person name="Clum A."/>
            <person name="Na H."/>
            <person name="Ledsgaard L."/>
            <person name="Lin J."/>
            <person name="Lipzen A."/>
            <person name="Kuo A."/>
            <person name="Riley R."/>
            <person name="Mondo S."/>
            <person name="Labutti K."/>
            <person name="Haridas S."/>
            <person name="Pangalinan J."/>
            <person name="Salamov A.A."/>
            <person name="Simmons B.A."/>
            <person name="Magnuson J.K."/>
            <person name="Chen J."/>
            <person name="Drula E."/>
            <person name="Henrissat B."/>
            <person name="Wiebenga A."/>
            <person name="Lubbers R.J."/>
            <person name="Gomes A.C."/>
            <person name="Macurrencykelacurrency M.R."/>
            <person name="Stajich J."/>
            <person name="Grigoriev I.V."/>
            <person name="Mortensen U.H."/>
            <person name="De Vries R.P."/>
            <person name="Baker S.E."/>
            <person name="Andersen M.R."/>
        </authorList>
    </citation>
    <scope>NUCLEOTIDE SEQUENCE [LARGE SCALE GENOMIC DNA]</scope>
    <source>
        <strain evidence="1 2">CBS 449.75</strain>
    </source>
</reference>
<dbReference type="GeneID" id="98148474"/>
<evidence type="ECO:0000313" key="2">
    <source>
        <dbReference type="Proteomes" id="UP001610432"/>
    </source>
</evidence>
<sequence>MTNALSAVSTLVGYIGTEVPTSQCFDRVVWPQRSYNNFTVGNAWKSALLMPMGGPLQTAALRTIDALFRNGLMRGPRLGLMLGTCFFPDSALQYRLYENGVNRGMGHVRNGIWPRVLNGMPMRTRALQGQHEDEEQPMNSVVMVLWLVPLILKLTAACFAVPRQRFTPEPLADEPQEGSQEQASLEDFPKASFYLENGQELQIIEGPIHLVRPFFRHYGHPRGQRSDELV</sequence>
<gene>
    <name evidence="1" type="ORF">BJX67DRAFT_383197</name>
</gene>
<dbReference type="EMBL" id="JBFXLQ010000035">
    <property type="protein sequence ID" value="KAL2864976.1"/>
    <property type="molecule type" value="Genomic_DNA"/>
</dbReference>